<protein>
    <submittedName>
        <fullName evidence="2">Uncharacterized protein</fullName>
    </submittedName>
</protein>
<sequence>MIYSFGGGLGEAAPPPKKLLLFRVGGEAANTEQQTGFGAEPQQRVVGRQPSGFGAEPQPHYQER</sequence>
<feature type="region of interest" description="Disordered" evidence="1">
    <location>
        <begin position="30"/>
        <end position="64"/>
    </location>
</feature>
<reference evidence="3" key="1">
    <citation type="submission" date="2017-08" db="EMBL/GenBank/DDBJ databases">
        <authorList>
            <person name="Grouzdev D.S."/>
            <person name="Gaisin V.A."/>
            <person name="Rysina M.S."/>
            <person name="Gorlenko V.M."/>
        </authorList>
    </citation>
    <scope>NUCLEOTIDE SEQUENCE [LARGE SCALE GENOMIC DNA]</scope>
    <source>
        <strain evidence="3">Kir15-3F</strain>
    </source>
</reference>
<dbReference type="Proteomes" id="UP000220527">
    <property type="component" value="Unassembled WGS sequence"/>
</dbReference>
<evidence type="ECO:0000256" key="1">
    <source>
        <dbReference type="SAM" id="MobiDB-lite"/>
    </source>
</evidence>
<evidence type="ECO:0000313" key="3">
    <source>
        <dbReference type="Proteomes" id="UP000220527"/>
    </source>
</evidence>
<dbReference type="EMBL" id="NQWI01000091">
    <property type="protein sequence ID" value="PDW02046.1"/>
    <property type="molecule type" value="Genomic_DNA"/>
</dbReference>
<dbReference type="AlphaFoldDB" id="A0A2A6RGN5"/>
<gene>
    <name evidence="2" type="ORF">CJ255_16055</name>
</gene>
<name>A0A2A6RGN5_9CHLR</name>
<comment type="caution">
    <text evidence="2">The sequence shown here is derived from an EMBL/GenBank/DDBJ whole genome shotgun (WGS) entry which is preliminary data.</text>
</comment>
<proteinExistence type="predicted"/>
<evidence type="ECO:0000313" key="2">
    <source>
        <dbReference type="EMBL" id="PDW02046.1"/>
    </source>
</evidence>
<accession>A0A2A6RGN5</accession>
<organism evidence="2 3">
    <name type="scientific">Candidatus Viridilinea mediisalina</name>
    <dbReference type="NCBI Taxonomy" id="2024553"/>
    <lineage>
        <taxon>Bacteria</taxon>
        <taxon>Bacillati</taxon>
        <taxon>Chloroflexota</taxon>
        <taxon>Chloroflexia</taxon>
        <taxon>Chloroflexales</taxon>
        <taxon>Chloroflexineae</taxon>
        <taxon>Oscillochloridaceae</taxon>
        <taxon>Candidatus Viridilinea</taxon>
    </lineage>
</organism>
<keyword evidence="3" id="KW-1185">Reference proteome</keyword>